<dbReference type="EMBL" id="LLXE01000237">
    <property type="protein sequence ID" value="KUM59197.1"/>
    <property type="molecule type" value="Genomic_DNA"/>
</dbReference>
<keyword evidence="4" id="KW-1185">Reference proteome</keyword>
<feature type="domain" description="HNH nuclease" evidence="2">
    <location>
        <begin position="193"/>
        <end position="256"/>
    </location>
</feature>
<dbReference type="AlphaFoldDB" id="A0A117NMF6"/>
<protein>
    <recommendedName>
        <fullName evidence="2">HNH nuclease domain-containing protein</fullName>
    </recommendedName>
</protein>
<dbReference type="Proteomes" id="UP000055045">
    <property type="component" value="Unassembled WGS sequence"/>
</dbReference>
<accession>A0A117NMF6</accession>
<dbReference type="InterPro" id="IPR003615">
    <property type="entry name" value="HNH_nuc"/>
</dbReference>
<reference evidence="3 4" key="1">
    <citation type="submission" date="2015-10" db="EMBL/GenBank/DDBJ databases">
        <title>Genome sequencing of Penicillium freii.</title>
        <authorList>
            <person name="Nguyen H.D."/>
            <person name="Visagie C.M."/>
            <person name="Seifert K.A."/>
        </authorList>
    </citation>
    <scope>NUCLEOTIDE SEQUENCE [LARGE SCALE GENOMIC DNA]</scope>
    <source>
        <strain evidence="3 4">DAOM 242723</strain>
    </source>
</reference>
<name>A0A117NMF6_PENFR</name>
<evidence type="ECO:0000313" key="3">
    <source>
        <dbReference type="EMBL" id="KUM59197.1"/>
    </source>
</evidence>
<dbReference type="STRING" id="48697.A0A117NMF6"/>
<comment type="caution">
    <text evidence="3">The sequence shown here is derived from an EMBL/GenBank/DDBJ whole genome shotgun (WGS) entry which is preliminary data.</text>
</comment>
<gene>
    <name evidence="3" type="ORF">ACN42_g7953</name>
</gene>
<evidence type="ECO:0000313" key="4">
    <source>
        <dbReference type="Proteomes" id="UP000055045"/>
    </source>
</evidence>
<organism evidence="3 4">
    <name type="scientific">Penicillium freii</name>
    <dbReference type="NCBI Taxonomy" id="48697"/>
    <lineage>
        <taxon>Eukaryota</taxon>
        <taxon>Fungi</taxon>
        <taxon>Dikarya</taxon>
        <taxon>Ascomycota</taxon>
        <taxon>Pezizomycotina</taxon>
        <taxon>Eurotiomycetes</taxon>
        <taxon>Eurotiomycetidae</taxon>
        <taxon>Eurotiales</taxon>
        <taxon>Aspergillaceae</taxon>
        <taxon>Penicillium</taxon>
    </lineage>
</organism>
<sequence length="407" mass="45360">MPTLNKPTEPPVISERISSLMAPSRQSALRTHKQRSVSAASRLSEMSVESTTSDILDVKLAAMESELKYMRCVRDGLNEARQTEKISHDVFQREIQPFLKSFRSSSSTIQVLKTRRPLIIEDIDEEVSAKRQRIEGPLDQSLLEHAYRDAIISRVLGASAKQKGPKFDQSTFKKEVYTYYGVNEHCHPGFGWCHVLGTILPEKHIKAAHLVPKSLTSKEVSHIFGVSDGVLGDARNGITLADNIELLFDQGTIAIVPMPGPMKSPTRWRCVVLDETKKENVIGTFGGSYMKLKEIDNKELTFVSDNRPRRRYLYFCFIIAYLNAKSRGANDAVAKKVEATHFWPSAGEYLNRSTLVTLARCVSGSDLPKSLVQDKTFDSGDTSTRDADAGTVLGADVRDAIFCMKSL</sequence>
<feature type="region of interest" description="Disordered" evidence="1">
    <location>
        <begin position="24"/>
        <end position="44"/>
    </location>
</feature>
<dbReference type="Pfam" id="PF13391">
    <property type="entry name" value="HNH_2"/>
    <property type="match status" value="1"/>
</dbReference>
<evidence type="ECO:0000256" key="1">
    <source>
        <dbReference type="SAM" id="MobiDB-lite"/>
    </source>
</evidence>
<proteinExistence type="predicted"/>
<evidence type="ECO:0000259" key="2">
    <source>
        <dbReference type="Pfam" id="PF13391"/>
    </source>
</evidence>